<organism evidence="5 6">
    <name type="scientific">Actinokineospora bangkokensis</name>
    <dbReference type="NCBI Taxonomy" id="1193682"/>
    <lineage>
        <taxon>Bacteria</taxon>
        <taxon>Bacillati</taxon>
        <taxon>Actinomycetota</taxon>
        <taxon>Actinomycetes</taxon>
        <taxon>Pseudonocardiales</taxon>
        <taxon>Pseudonocardiaceae</taxon>
        <taxon>Actinokineospora</taxon>
    </lineage>
</organism>
<evidence type="ECO:0000313" key="5">
    <source>
        <dbReference type="EMBL" id="OLR92469.1"/>
    </source>
</evidence>
<sequence>MYPVHLTGGSTRLREVRTSDLADSLAVVGDDRVTAWLSFDPLDPAQQADRLAAVVERAAHRPRQEYYLAVTALDNDRLVGVARLGLGRFRSAEVGYAIAHDHWGRGHATDAVGALLAFGFADLGLHRVTAAISPDNAASIRVVRKLGFELEGRMRDHVHAGGRWRDSLLYAKVARGEP</sequence>
<gene>
    <name evidence="5" type="ORF">BJP25_20540</name>
</gene>
<evidence type="ECO:0000256" key="1">
    <source>
        <dbReference type="ARBA" id="ARBA00022679"/>
    </source>
</evidence>
<dbReference type="EMBL" id="MKQR01000016">
    <property type="protein sequence ID" value="OLR92469.1"/>
    <property type="molecule type" value="Genomic_DNA"/>
</dbReference>
<dbReference type="GO" id="GO:0008999">
    <property type="term" value="F:protein-N-terminal-alanine acetyltransferase activity"/>
    <property type="evidence" value="ECO:0007669"/>
    <property type="project" value="TreeGrafter"/>
</dbReference>
<dbReference type="Proteomes" id="UP000186040">
    <property type="component" value="Unassembled WGS sequence"/>
</dbReference>
<dbReference type="PANTHER" id="PTHR43792">
    <property type="entry name" value="GNAT FAMILY, PUTATIVE (AFU_ORTHOLOGUE AFUA_3G00765)-RELATED-RELATED"/>
    <property type="match status" value="1"/>
</dbReference>
<dbReference type="InterPro" id="IPR000182">
    <property type="entry name" value="GNAT_dom"/>
</dbReference>
<dbReference type="Pfam" id="PF13302">
    <property type="entry name" value="Acetyltransf_3"/>
    <property type="match status" value="1"/>
</dbReference>
<evidence type="ECO:0000313" key="6">
    <source>
        <dbReference type="Proteomes" id="UP000186040"/>
    </source>
</evidence>
<dbReference type="AlphaFoldDB" id="A0A1Q9LKF9"/>
<keyword evidence="1 5" id="KW-0808">Transferase</keyword>
<keyword evidence="2" id="KW-0012">Acyltransferase</keyword>
<dbReference type="InterPro" id="IPR016181">
    <property type="entry name" value="Acyl_CoA_acyltransferase"/>
</dbReference>
<evidence type="ECO:0000256" key="2">
    <source>
        <dbReference type="ARBA" id="ARBA00023315"/>
    </source>
</evidence>
<evidence type="ECO:0000259" key="4">
    <source>
        <dbReference type="PROSITE" id="PS51186"/>
    </source>
</evidence>
<evidence type="ECO:0000256" key="3">
    <source>
        <dbReference type="ARBA" id="ARBA00038502"/>
    </source>
</evidence>
<dbReference type="OrthoDB" id="9132139at2"/>
<name>A0A1Q9LKF9_9PSEU</name>
<comment type="caution">
    <text evidence="5">The sequence shown here is derived from an EMBL/GenBank/DDBJ whole genome shotgun (WGS) entry which is preliminary data.</text>
</comment>
<dbReference type="InterPro" id="IPR051531">
    <property type="entry name" value="N-acetyltransferase"/>
</dbReference>
<protein>
    <submittedName>
        <fullName evidence="5">GNAT family N-acetyltransferase</fullName>
    </submittedName>
</protein>
<accession>A0A1Q9LKF9</accession>
<dbReference type="SUPFAM" id="SSF55729">
    <property type="entry name" value="Acyl-CoA N-acyltransferases (Nat)"/>
    <property type="match status" value="1"/>
</dbReference>
<dbReference type="PROSITE" id="PS51186">
    <property type="entry name" value="GNAT"/>
    <property type="match status" value="1"/>
</dbReference>
<reference evidence="5 6" key="1">
    <citation type="submission" date="2016-10" db="EMBL/GenBank/DDBJ databases">
        <title>The Draft Genome Sequence of Actinokineospora bangkokensis 44EHWT reveals the biosynthetic pathway of antifungal compounds Thailandins with unusual extender unit butylmalonyl-CoA.</title>
        <authorList>
            <person name="Greule A."/>
            <person name="Intra B."/>
            <person name="Flemming S."/>
            <person name="Rommel M.G."/>
            <person name="Panbangred W."/>
            <person name="Bechthold A."/>
        </authorList>
    </citation>
    <scope>NUCLEOTIDE SEQUENCE [LARGE SCALE GENOMIC DNA]</scope>
    <source>
        <strain evidence="5 6">44EHW</strain>
    </source>
</reference>
<keyword evidence="6" id="KW-1185">Reference proteome</keyword>
<comment type="similarity">
    <text evidence="3">Belongs to the acetyltransferase family. RimJ subfamily.</text>
</comment>
<proteinExistence type="inferred from homology"/>
<dbReference type="PANTHER" id="PTHR43792:SF8">
    <property type="entry name" value="[RIBOSOMAL PROTEIN US5]-ALANINE N-ACETYLTRANSFERASE"/>
    <property type="match status" value="1"/>
</dbReference>
<dbReference type="Gene3D" id="3.40.630.30">
    <property type="match status" value="1"/>
</dbReference>
<dbReference type="STRING" id="1193682.BJP25_20540"/>
<feature type="domain" description="N-acetyltransferase" evidence="4">
    <location>
        <begin position="11"/>
        <end position="175"/>
    </location>
</feature>
<dbReference type="GO" id="GO:0005737">
    <property type="term" value="C:cytoplasm"/>
    <property type="evidence" value="ECO:0007669"/>
    <property type="project" value="TreeGrafter"/>
</dbReference>